<organism evidence="3">
    <name type="scientific">Amphora coffeiformis</name>
    <dbReference type="NCBI Taxonomy" id="265554"/>
    <lineage>
        <taxon>Eukaryota</taxon>
        <taxon>Sar</taxon>
        <taxon>Stramenopiles</taxon>
        <taxon>Ochrophyta</taxon>
        <taxon>Bacillariophyta</taxon>
        <taxon>Bacillariophyceae</taxon>
        <taxon>Bacillariophycidae</taxon>
        <taxon>Thalassiophysales</taxon>
        <taxon>Catenulaceae</taxon>
        <taxon>Amphora</taxon>
    </lineage>
</organism>
<proteinExistence type="predicted"/>
<evidence type="ECO:0000256" key="2">
    <source>
        <dbReference type="SAM" id="MobiDB-lite"/>
    </source>
</evidence>
<feature type="compositionally biased region" description="Basic and acidic residues" evidence="2">
    <location>
        <begin position="59"/>
        <end position="71"/>
    </location>
</feature>
<dbReference type="EMBL" id="HBIM01011179">
    <property type="protein sequence ID" value="CAE0412006.1"/>
    <property type="molecule type" value="Transcribed_RNA"/>
</dbReference>
<evidence type="ECO:0000256" key="1">
    <source>
        <dbReference type="SAM" id="Coils"/>
    </source>
</evidence>
<protein>
    <submittedName>
        <fullName evidence="3">Uncharacterized protein</fullName>
    </submittedName>
</protein>
<evidence type="ECO:0000313" key="3">
    <source>
        <dbReference type="EMBL" id="CAE0412006.1"/>
    </source>
</evidence>
<keyword evidence="1" id="KW-0175">Coiled coil</keyword>
<feature type="compositionally biased region" description="Basic and acidic residues" evidence="2">
    <location>
        <begin position="42"/>
        <end position="51"/>
    </location>
</feature>
<accession>A0A7S3L530</accession>
<dbReference type="AlphaFoldDB" id="A0A7S3L530"/>
<sequence length="297" mass="33827">MSFFSNLMTKSPTAAAGKPAPGGAETPKAPTLGAAAEVGATPEKEIKIKVEDEPEEDPERAALEDQVRQRDSSISALEKARQEKQQELAQLEKELEDERLQQMKEALTHKIESERIKRQTQHAEERLKALEHDMQDKAAIHEYANLIKSVAPKTGADSQYVTKLQNQLQKAVKKMETTMEHMKEIEEAGKEQVEGLSKEIGQLVEDRCRTELELRKQMEVLQEQKSEMQLKYEERIRENLKTLKALRAKATAQVTIDELEEELMETESRLEELGRIHETQEKTIQTLNKSLAQENGM</sequence>
<name>A0A7S3L530_9STRA</name>
<feature type="region of interest" description="Disordered" evidence="2">
    <location>
        <begin position="1"/>
        <end position="85"/>
    </location>
</feature>
<feature type="coiled-coil region" evidence="1">
    <location>
        <begin position="161"/>
        <end position="276"/>
    </location>
</feature>
<feature type="compositionally biased region" description="Low complexity" evidence="2">
    <location>
        <begin position="9"/>
        <end position="31"/>
    </location>
</feature>
<reference evidence="3" key="1">
    <citation type="submission" date="2021-01" db="EMBL/GenBank/DDBJ databases">
        <authorList>
            <person name="Corre E."/>
            <person name="Pelletier E."/>
            <person name="Niang G."/>
            <person name="Scheremetjew M."/>
            <person name="Finn R."/>
            <person name="Kale V."/>
            <person name="Holt S."/>
            <person name="Cochrane G."/>
            <person name="Meng A."/>
            <person name="Brown T."/>
            <person name="Cohen L."/>
        </authorList>
    </citation>
    <scope>NUCLEOTIDE SEQUENCE</scope>
    <source>
        <strain evidence="3">CCMP127</strain>
    </source>
</reference>
<gene>
    <name evidence="3" type="ORF">ACOF00016_LOCUS9288</name>
</gene>